<sequence>MATTNSVKAPKKAPAKKRDPLFSDEKHTGREPVWDTERAKIMSQEDFDHFLRKSFYYYNYYYTQKDCKKYVVKWMQDNGYNKQDVSKFIRSPDRAMPMTACSLVMAVKQGMPMREKELEYLKSQIAGILVSEEVEPEETSDNTDIPKITIQDRLNEKTSSQIGEIEGYFDDVYLNIKTDFKPYDYLASQNVPQAQLSKFESVFAARRAELELAQSKKDEQVTEGYKNLKAADFKRIFAWLDELLGAIDQYRGVKKATKKLRVKRAPTKEKLVSKLKYLKEDSVLKVVSINPSDIIGAQELWCYNVKTRKLFKYVADAITGPLNIKGTSITGFDAAKSIGKTLRKPEEKLKEFTKAGKVALRTFLSDIKATETLANGRMNEDTVLLRVA</sequence>
<proteinExistence type="predicted"/>
<name>A0A6J5LFV0_9CAUD</name>
<gene>
    <name evidence="2" type="ORF">UFOVP257_27</name>
</gene>
<dbReference type="EMBL" id="LR796274">
    <property type="protein sequence ID" value="CAB4132975.1"/>
    <property type="molecule type" value="Genomic_DNA"/>
</dbReference>
<evidence type="ECO:0000256" key="1">
    <source>
        <dbReference type="SAM" id="MobiDB-lite"/>
    </source>
</evidence>
<accession>A0A6J5LFV0</accession>
<protein>
    <submittedName>
        <fullName evidence="2">Uncharacterized protein</fullName>
    </submittedName>
</protein>
<organism evidence="2">
    <name type="scientific">uncultured Caudovirales phage</name>
    <dbReference type="NCBI Taxonomy" id="2100421"/>
    <lineage>
        <taxon>Viruses</taxon>
        <taxon>Duplodnaviria</taxon>
        <taxon>Heunggongvirae</taxon>
        <taxon>Uroviricota</taxon>
        <taxon>Caudoviricetes</taxon>
        <taxon>Peduoviridae</taxon>
        <taxon>Maltschvirus</taxon>
        <taxon>Maltschvirus maltsch</taxon>
    </lineage>
</organism>
<evidence type="ECO:0000313" key="2">
    <source>
        <dbReference type="EMBL" id="CAB4132975.1"/>
    </source>
</evidence>
<reference evidence="2" key="1">
    <citation type="submission" date="2020-04" db="EMBL/GenBank/DDBJ databases">
        <authorList>
            <person name="Chiriac C."/>
            <person name="Salcher M."/>
            <person name="Ghai R."/>
            <person name="Kavagutti S V."/>
        </authorList>
    </citation>
    <scope>NUCLEOTIDE SEQUENCE</scope>
</reference>
<feature type="compositionally biased region" description="Basic and acidic residues" evidence="1">
    <location>
        <begin position="16"/>
        <end position="30"/>
    </location>
</feature>
<feature type="region of interest" description="Disordered" evidence="1">
    <location>
        <begin position="1"/>
        <end position="30"/>
    </location>
</feature>